<protein>
    <submittedName>
        <fullName evidence="3">Uncharacterized protein</fullName>
    </submittedName>
</protein>
<feature type="region of interest" description="Disordered" evidence="1">
    <location>
        <begin position="235"/>
        <end position="257"/>
    </location>
</feature>
<organism evidence="3 4">
    <name type="scientific">Reticulomyxa filosa</name>
    <dbReference type="NCBI Taxonomy" id="46433"/>
    <lineage>
        <taxon>Eukaryota</taxon>
        <taxon>Sar</taxon>
        <taxon>Rhizaria</taxon>
        <taxon>Retaria</taxon>
        <taxon>Foraminifera</taxon>
        <taxon>Monothalamids</taxon>
        <taxon>Reticulomyxidae</taxon>
        <taxon>Reticulomyxa</taxon>
    </lineage>
</organism>
<dbReference type="Proteomes" id="UP000023152">
    <property type="component" value="Unassembled WGS sequence"/>
</dbReference>
<gene>
    <name evidence="3" type="ORF">RFI_38245</name>
</gene>
<keyword evidence="2" id="KW-0812">Transmembrane</keyword>
<dbReference type="AlphaFoldDB" id="X6LDM8"/>
<feature type="compositionally biased region" description="Low complexity" evidence="1">
    <location>
        <begin position="237"/>
        <end position="250"/>
    </location>
</feature>
<keyword evidence="2" id="KW-0472">Membrane</keyword>
<keyword evidence="2" id="KW-1133">Transmembrane helix</keyword>
<name>X6LDM8_RETFI</name>
<evidence type="ECO:0000256" key="2">
    <source>
        <dbReference type="SAM" id="Phobius"/>
    </source>
</evidence>
<comment type="caution">
    <text evidence="3">The sequence shown here is derived from an EMBL/GenBank/DDBJ whole genome shotgun (WGS) entry which is preliminary data.</text>
</comment>
<accession>X6LDM8</accession>
<evidence type="ECO:0000256" key="1">
    <source>
        <dbReference type="SAM" id="MobiDB-lite"/>
    </source>
</evidence>
<keyword evidence="4" id="KW-1185">Reference proteome</keyword>
<proteinExistence type="predicted"/>
<feature type="transmembrane region" description="Helical" evidence="2">
    <location>
        <begin position="67"/>
        <end position="85"/>
    </location>
</feature>
<dbReference type="OrthoDB" id="6354174at2759"/>
<feature type="non-terminal residue" evidence="3">
    <location>
        <position position="1"/>
    </location>
</feature>
<sequence length="346" mass="40982">ILYCHLYYMQFFVLHTVYSIEMAVLGLQRKDSPKASSQCNNKEKIEQTAVCKNIKRKRNKNKNKNKLGVVCMCGMEVIVMIYGSVTTDKLNTWLNRRAERMDNERLKRNGRSAKVRLWNSNWFAPNGSYFYIRQVFELIRNCRELRKRVKRPVLRHRGQQYQLFHPRCAVAHSTPFDAFWSSHKAKLKQQLASILGCYVLDKSEDHMAMLLDQHCCRNRSYVDMITNYLKRLEQKHNNNNNNKNRNNNIKKTNEDTAKHKTHVPKISICHYSLFFIPKQITTITRLQMWSHKENIRKNVNSPFCLLSYVKYVHFDINSSLSKKIMTKNDNVLDSSDLIEQMVNRSH</sequence>
<evidence type="ECO:0000313" key="3">
    <source>
        <dbReference type="EMBL" id="ETN99236.1"/>
    </source>
</evidence>
<dbReference type="EMBL" id="ASPP01044513">
    <property type="protein sequence ID" value="ETN99236.1"/>
    <property type="molecule type" value="Genomic_DNA"/>
</dbReference>
<reference evidence="3 4" key="1">
    <citation type="journal article" date="2013" name="Curr. Biol.">
        <title>The Genome of the Foraminiferan Reticulomyxa filosa.</title>
        <authorList>
            <person name="Glockner G."/>
            <person name="Hulsmann N."/>
            <person name="Schleicher M."/>
            <person name="Noegel A.A."/>
            <person name="Eichinger L."/>
            <person name="Gallinger C."/>
            <person name="Pawlowski J."/>
            <person name="Sierra R."/>
            <person name="Euteneuer U."/>
            <person name="Pillet L."/>
            <person name="Moustafa A."/>
            <person name="Platzer M."/>
            <person name="Groth M."/>
            <person name="Szafranski K."/>
            <person name="Schliwa M."/>
        </authorList>
    </citation>
    <scope>NUCLEOTIDE SEQUENCE [LARGE SCALE GENOMIC DNA]</scope>
</reference>
<evidence type="ECO:0000313" key="4">
    <source>
        <dbReference type="Proteomes" id="UP000023152"/>
    </source>
</evidence>